<keyword evidence="3" id="KW-1185">Reference proteome</keyword>
<reference evidence="2 3" key="1">
    <citation type="submission" date="2023-05" db="EMBL/GenBank/DDBJ databases">
        <title>Lithophilousrod everest ZFBP1038 complete genpme.</title>
        <authorList>
            <person name="Tian M."/>
        </authorList>
    </citation>
    <scope>NUCLEOTIDE SEQUENCE [LARGE SCALE GENOMIC DNA]</scope>
    <source>
        <strain evidence="2 3">ZFBP1038</strain>
    </source>
</reference>
<keyword evidence="1" id="KW-1133">Transmembrane helix</keyword>
<evidence type="ECO:0008006" key="4">
    <source>
        <dbReference type="Google" id="ProtNLM"/>
    </source>
</evidence>
<evidence type="ECO:0000256" key="1">
    <source>
        <dbReference type="SAM" id="Phobius"/>
    </source>
</evidence>
<proteinExistence type="predicted"/>
<accession>A0ABY8QQE6</accession>
<dbReference type="RefSeq" id="WP_349637260.1">
    <property type="nucleotide sequence ID" value="NZ_CP090958.1"/>
</dbReference>
<gene>
    <name evidence="2" type="ORF">LWF01_10000</name>
</gene>
<organism evidence="2 3">
    <name type="scientific">Saxibacter everestensis</name>
    <dbReference type="NCBI Taxonomy" id="2909229"/>
    <lineage>
        <taxon>Bacteria</taxon>
        <taxon>Bacillati</taxon>
        <taxon>Actinomycetota</taxon>
        <taxon>Actinomycetes</taxon>
        <taxon>Micrococcales</taxon>
        <taxon>Brevibacteriaceae</taxon>
        <taxon>Saxibacter</taxon>
    </lineage>
</organism>
<evidence type="ECO:0000313" key="2">
    <source>
        <dbReference type="EMBL" id="WGW10481.1"/>
    </source>
</evidence>
<keyword evidence="1" id="KW-0812">Transmembrane</keyword>
<dbReference type="EMBL" id="CP090958">
    <property type="protein sequence ID" value="WGW10481.1"/>
    <property type="molecule type" value="Genomic_DNA"/>
</dbReference>
<keyword evidence="1" id="KW-0472">Membrane</keyword>
<sequence>MASAFESDVLTLPVAFEPLGALLLLGAAILLLRWTFSGGKSLIAKPPRSGKPDDYGLLTPICDPDTADEARQAQHALARAGIVATVTNTTEGTRVMVFAEDAQRARDVLHLT</sequence>
<protein>
    <recommendedName>
        <fullName evidence="4">DUF2007 domain-containing protein</fullName>
    </recommendedName>
</protein>
<evidence type="ECO:0000313" key="3">
    <source>
        <dbReference type="Proteomes" id="UP001209083"/>
    </source>
</evidence>
<feature type="transmembrane region" description="Helical" evidence="1">
    <location>
        <begin position="12"/>
        <end position="32"/>
    </location>
</feature>
<name>A0ABY8QQE6_9MICO</name>
<dbReference type="Proteomes" id="UP001209083">
    <property type="component" value="Chromosome"/>
</dbReference>